<keyword evidence="4" id="KW-1185">Reference proteome</keyword>
<feature type="signal peptide" evidence="2">
    <location>
        <begin position="1"/>
        <end position="20"/>
    </location>
</feature>
<keyword evidence="2" id="KW-0732">Signal</keyword>
<gene>
    <name evidence="3" type="ORF">N869_12625</name>
</gene>
<accession>A0A0A0C2J6</accession>
<evidence type="ECO:0000256" key="2">
    <source>
        <dbReference type="SAM" id="SignalP"/>
    </source>
</evidence>
<proteinExistence type="predicted"/>
<evidence type="ECO:0000256" key="1">
    <source>
        <dbReference type="SAM" id="MobiDB-lite"/>
    </source>
</evidence>
<dbReference type="AlphaFoldDB" id="A0A0A0C2J6"/>
<dbReference type="InterPro" id="IPR006059">
    <property type="entry name" value="SBP"/>
</dbReference>
<dbReference type="InterPro" id="IPR050490">
    <property type="entry name" value="Bact_solute-bd_prot1"/>
</dbReference>
<dbReference type="OrthoDB" id="8317736at2"/>
<dbReference type="Pfam" id="PF01547">
    <property type="entry name" value="SBP_bac_1"/>
    <property type="match status" value="1"/>
</dbReference>
<sequence>MKRTRAGSAIALGLSVALLAACGGNGDPEETTPAGDGNGDSPDQVTITWWHNNNNDPGLGLFQDAADQFMADNPHVTIDVSALQNEDLRTRLTVALQSNDPPDLFQQWGGGEMQEQVEAGLLMDLTDEIPDAIQGVGEGNVAGWTTPEGRVYGIPYTVGVVGFWYNQAHFEQIGADIPETVDDLLEISEQLKAEGIDPIAVGVGDGWPSAFYYNYFVVRNCDSSIIDAAAPPTYDFSDGCWLEAAEQLQAFIDAEPFNEGFLGTAAQQGAASSAGLVANGNATMELMGQWNAGVMRGLTEDEQGLGDDLGWFPFPAVAGGAGSADASVGGGDAFSCSSQAPRECAEFLGYLASLEQQTAYAEIGEVPVTAGAEEAVEDPIMQTIIEARDNSEFVQLYLDVYLGPNVGGALNDAVALLFAGSIDPEGLVAEVRAAAEQ</sequence>
<evidence type="ECO:0000313" key="3">
    <source>
        <dbReference type="EMBL" id="KGM14406.1"/>
    </source>
</evidence>
<name>A0A0A0C2J6_9CELL</name>
<organism evidence="3 4">
    <name type="scientific">Cellulomonas bogoriensis 69B4 = DSM 16987</name>
    <dbReference type="NCBI Taxonomy" id="1386082"/>
    <lineage>
        <taxon>Bacteria</taxon>
        <taxon>Bacillati</taxon>
        <taxon>Actinomycetota</taxon>
        <taxon>Actinomycetes</taxon>
        <taxon>Micrococcales</taxon>
        <taxon>Cellulomonadaceae</taxon>
        <taxon>Cellulomonas</taxon>
    </lineage>
</organism>
<dbReference type="PANTHER" id="PTHR43649">
    <property type="entry name" value="ARABINOSE-BINDING PROTEIN-RELATED"/>
    <property type="match status" value="1"/>
</dbReference>
<dbReference type="SUPFAM" id="SSF53850">
    <property type="entry name" value="Periplasmic binding protein-like II"/>
    <property type="match status" value="1"/>
</dbReference>
<feature type="chain" id="PRO_5039376091" evidence="2">
    <location>
        <begin position="21"/>
        <end position="437"/>
    </location>
</feature>
<dbReference type="Proteomes" id="UP000054314">
    <property type="component" value="Unassembled WGS sequence"/>
</dbReference>
<dbReference type="EMBL" id="AXCZ01000004">
    <property type="protein sequence ID" value="KGM14406.1"/>
    <property type="molecule type" value="Genomic_DNA"/>
</dbReference>
<protein>
    <submittedName>
        <fullName evidence="3">ABC transporter substrate-binding protein</fullName>
    </submittedName>
</protein>
<dbReference type="PANTHER" id="PTHR43649:SF14">
    <property type="entry name" value="BLR3389 PROTEIN"/>
    <property type="match status" value="1"/>
</dbReference>
<dbReference type="PROSITE" id="PS51257">
    <property type="entry name" value="PROKAR_LIPOPROTEIN"/>
    <property type="match status" value="1"/>
</dbReference>
<feature type="region of interest" description="Disordered" evidence="1">
    <location>
        <begin position="25"/>
        <end position="44"/>
    </location>
</feature>
<dbReference type="RefSeq" id="WP_084136310.1">
    <property type="nucleotide sequence ID" value="NZ_AXCZ01000004.1"/>
</dbReference>
<reference evidence="3 4" key="1">
    <citation type="submission" date="2013-08" db="EMBL/GenBank/DDBJ databases">
        <title>Genome sequencing of Cellulomonas bogoriensis 69B4.</title>
        <authorList>
            <person name="Chen F."/>
            <person name="Li Y."/>
            <person name="Wang G."/>
        </authorList>
    </citation>
    <scope>NUCLEOTIDE SEQUENCE [LARGE SCALE GENOMIC DNA]</scope>
    <source>
        <strain evidence="3 4">69B4</strain>
    </source>
</reference>
<evidence type="ECO:0000313" key="4">
    <source>
        <dbReference type="Proteomes" id="UP000054314"/>
    </source>
</evidence>
<comment type="caution">
    <text evidence="3">The sequence shown here is derived from an EMBL/GenBank/DDBJ whole genome shotgun (WGS) entry which is preliminary data.</text>
</comment>
<dbReference type="Gene3D" id="3.40.190.10">
    <property type="entry name" value="Periplasmic binding protein-like II"/>
    <property type="match status" value="2"/>
</dbReference>